<dbReference type="Pfam" id="PF13483">
    <property type="entry name" value="Lactamase_B_3"/>
    <property type="match status" value="1"/>
</dbReference>
<gene>
    <name evidence="1" type="ORF">COU35_00285</name>
</gene>
<dbReference type="InterPro" id="IPR036866">
    <property type="entry name" value="RibonucZ/Hydroxyglut_hydro"/>
</dbReference>
<dbReference type="PANTHER" id="PTHR39189:SF1">
    <property type="entry name" value="UPF0173 METAL-DEPENDENT HYDROLASE YTKL"/>
    <property type="match status" value="1"/>
</dbReference>
<dbReference type="SUPFAM" id="SSF56281">
    <property type="entry name" value="Metallo-hydrolase/oxidoreductase"/>
    <property type="match status" value="1"/>
</dbReference>
<evidence type="ECO:0008006" key="3">
    <source>
        <dbReference type="Google" id="ProtNLM"/>
    </source>
</evidence>
<comment type="caution">
    <text evidence="1">The sequence shown here is derived from an EMBL/GenBank/DDBJ whole genome shotgun (WGS) entry which is preliminary data.</text>
</comment>
<dbReference type="PANTHER" id="PTHR39189">
    <property type="entry name" value="UPF0173 METAL-DEPENDENT HYDROLASE YTKL"/>
    <property type="match status" value="1"/>
</dbReference>
<evidence type="ECO:0000313" key="2">
    <source>
        <dbReference type="Proteomes" id="UP000230154"/>
    </source>
</evidence>
<dbReference type="Proteomes" id="UP000230154">
    <property type="component" value="Unassembled WGS sequence"/>
</dbReference>
<name>A0A2H0TRM7_9BACT</name>
<dbReference type="EMBL" id="PFCB01000003">
    <property type="protein sequence ID" value="PIR74811.1"/>
    <property type="molecule type" value="Genomic_DNA"/>
</dbReference>
<dbReference type="AlphaFoldDB" id="A0A2H0TRM7"/>
<dbReference type="Gene3D" id="3.60.15.10">
    <property type="entry name" value="Ribonuclease Z/Hydroxyacylglutathione hydrolase-like"/>
    <property type="match status" value="1"/>
</dbReference>
<evidence type="ECO:0000313" key="1">
    <source>
        <dbReference type="EMBL" id="PIR74811.1"/>
    </source>
</evidence>
<organism evidence="1 2">
    <name type="scientific">Candidatus Magasanikbacteria bacterium CG10_big_fil_rev_8_21_14_0_10_47_10</name>
    <dbReference type="NCBI Taxonomy" id="1974652"/>
    <lineage>
        <taxon>Bacteria</taxon>
        <taxon>Candidatus Magasanikiibacteriota</taxon>
    </lineage>
</organism>
<protein>
    <recommendedName>
        <fullName evidence="3">Lactamase</fullName>
    </recommendedName>
</protein>
<sequence>MHISWLGTSAVRIQTKPADTDVVVLIDPYKVDKGTFPRSLSADIALYTRGEKNSLTISGNPFTLSTPGECETHGVLISMAEGHEKGQTLVRIDAEGMSVGHLGLAKEELTDEQLEMLAGVDILMIPIGDVNGSYGARSAVKAIQSIEPRVVIPIAYQSDNDPDAKGIDGFIKEVGVQPQKEEKKVIIKQKDLPQEEMKVIVVSKE</sequence>
<accession>A0A2H0TRM7</accession>
<reference evidence="2" key="1">
    <citation type="submission" date="2017-09" db="EMBL/GenBank/DDBJ databases">
        <title>Depth-based differentiation of microbial function through sediment-hosted aquifers and enrichment of novel symbionts in the deep terrestrial subsurface.</title>
        <authorList>
            <person name="Probst A.J."/>
            <person name="Ladd B."/>
            <person name="Jarett J.K."/>
            <person name="Geller-Mcgrath D.E."/>
            <person name="Sieber C.M.K."/>
            <person name="Emerson J.B."/>
            <person name="Anantharaman K."/>
            <person name="Thomas B.C."/>
            <person name="Malmstrom R."/>
            <person name="Stieglmeier M."/>
            <person name="Klingl A."/>
            <person name="Woyke T."/>
            <person name="Ryan C.M."/>
            <person name="Banfield J.F."/>
        </authorList>
    </citation>
    <scope>NUCLEOTIDE SEQUENCE [LARGE SCALE GENOMIC DNA]</scope>
</reference>
<proteinExistence type="predicted"/>